<dbReference type="Gene3D" id="1.10.443.10">
    <property type="entry name" value="Intergrase catalytic core"/>
    <property type="match status" value="1"/>
</dbReference>
<protein>
    <recommendedName>
        <fullName evidence="4">Tyr recombinase domain-containing protein</fullName>
    </recommendedName>
</protein>
<dbReference type="InterPro" id="IPR013762">
    <property type="entry name" value="Integrase-like_cat_sf"/>
</dbReference>
<dbReference type="GO" id="GO:0015074">
    <property type="term" value="P:DNA integration"/>
    <property type="evidence" value="ECO:0007669"/>
    <property type="project" value="InterPro"/>
</dbReference>
<evidence type="ECO:0000256" key="1">
    <source>
        <dbReference type="ARBA" id="ARBA00008857"/>
    </source>
</evidence>
<dbReference type="PANTHER" id="PTHR30349:SF64">
    <property type="entry name" value="PROPHAGE INTEGRASE INTD-RELATED"/>
    <property type="match status" value="1"/>
</dbReference>
<dbReference type="RefSeq" id="WP_134437442.1">
    <property type="nucleotide sequence ID" value="NZ_SOML01000016.1"/>
</dbReference>
<feature type="domain" description="Tyr recombinase" evidence="4">
    <location>
        <begin position="214"/>
        <end position="380"/>
    </location>
</feature>
<name>A0A4Y8KVA3_9BACT</name>
<dbReference type="InterPro" id="IPR050090">
    <property type="entry name" value="Tyrosine_recombinase_XerCD"/>
</dbReference>
<sequence>MLDYTIRFVFDRKNETGHKKKEKGKKYKETGLLQLEVRKDGTDKRAYISTHIRIRPDQFDSSNGFTCKKHENAKSITGKAKDKLREVETFVKSDKCKDIDSVKFWNKVDFSDISVEEFIKSELQRRNPSLTVIEYNNSFLKRLREYGKIKTFDDLTYNNIVGLDAVLRKTIDSEPTLYKRHSLFKGYIKEAINRGLFKGPNPYLLFSNKKGKSKDPIFLTEEEVKLIKEYTPDYGYLERAKDLFLFQCFTGLAYADLMAFSKESIQLLDGYKTIRSNRVKTDENFISLFLPDAESIADKYKYELPRLTNQKYNEYLKDVATGAGISKTMTSHTARHTFATYLLNKNIPIETVSRALGHTNIKQTQHYARLLGKKVISDMSVLLKE</sequence>
<organism evidence="5 6">
    <name type="scientific">Dysgonomonas capnocytophagoides</name>
    <dbReference type="NCBI Taxonomy" id="45254"/>
    <lineage>
        <taxon>Bacteria</taxon>
        <taxon>Pseudomonadati</taxon>
        <taxon>Bacteroidota</taxon>
        <taxon>Bacteroidia</taxon>
        <taxon>Bacteroidales</taxon>
        <taxon>Dysgonomonadaceae</taxon>
        <taxon>Dysgonomonas</taxon>
    </lineage>
</organism>
<dbReference type="Pfam" id="PF00589">
    <property type="entry name" value="Phage_integrase"/>
    <property type="match status" value="1"/>
</dbReference>
<reference evidence="5 6" key="1">
    <citation type="submission" date="2019-03" db="EMBL/GenBank/DDBJ databases">
        <title>San Antonio Military Medical Center submission to MRSN (WRAIR), pending publication.</title>
        <authorList>
            <person name="Blyth D.M."/>
            <person name="Mccarthy S.L."/>
            <person name="Schall S.E."/>
            <person name="Stam J.A."/>
            <person name="Ong A.C."/>
            <person name="Mcgann P.T."/>
        </authorList>
    </citation>
    <scope>NUCLEOTIDE SEQUENCE [LARGE SCALE GENOMIC DNA]</scope>
    <source>
        <strain evidence="5 6">MRSN571793</strain>
    </source>
</reference>
<comment type="similarity">
    <text evidence="1">Belongs to the 'phage' integrase family.</text>
</comment>
<keyword evidence="3" id="KW-0233">DNA recombination</keyword>
<dbReference type="Gene3D" id="1.10.150.130">
    <property type="match status" value="1"/>
</dbReference>
<evidence type="ECO:0000313" key="5">
    <source>
        <dbReference type="EMBL" id="TFD92755.1"/>
    </source>
</evidence>
<keyword evidence="6" id="KW-1185">Reference proteome</keyword>
<evidence type="ECO:0000256" key="3">
    <source>
        <dbReference type="ARBA" id="ARBA00023172"/>
    </source>
</evidence>
<dbReference type="OrthoDB" id="1493636at2"/>
<dbReference type="GO" id="GO:0006310">
    <property type="term" value="P:DNA recombination"/>
    <property type="evidence" value="ECO:0007669"/>
    <property type="project" value="UniProtKB-KW"/>
</dbReference>
<accession>A0A4Y8KVA3</accession>
<evidence type="ECO:0000256" key="2">
    <source>
        <dbReference type="ARBA" id="ARBA00023125"/>
    </source>
</evidence>
<dbReference type="Proteomes" id="UP000297861">
    <property type="component" value="Unassembled WGS sequence"/>
</dbReference>
<evidence type="ECO:0000313" key="6">
    <source>
        <dbReference type="Proteomes" id="UP000297861"/>
    </source>
</evidence>
<keyword evidence="2" id="KW-0238">DNA-binding</keyword>
<dbReference type="InterPro" id="IPR011010">
    <property type="entry name" value="DNA_brk_join_enz"/>
</dbReference>
<dbReference type="InterPro" id="IPR002104">
    <property type="entry name" value="Integrase_catalytic"/>
</dbReference>
<dbReference type="AlphaFoldDB" id="A0A4Y8KVA3"/>
<dbReference type="EMBL" id="SOML01000016">
    <property type="protein sequence ID" value="TFD92755.1"/>
    <property type="molecule type" value="Genomic_DNA"/>
</dbReference>
<comment type="caution">
    <text evidence="5">The sequence shown here is derived from an EMBL/GenBank/DDBJ whole genome shotgun (WGS) entry which is preliminary data.</text>
</comment>
<proteinExistence type="inferred from homology"/>
<gene>
    <name evidence="5" type="ORF">E2605_18090</name>
</gene>
<dbReference type="SUPFAM" id="SSF56349">
    <property type="entry name" value="DNA breaking-rejoining enzymes"/>
    <property type="match status" value="1"/>
</dbReference>
<dbReference type="GO" id="GO:0003677">
    <property type="term" value="F:DNA binding"/>
    <property type="evidence" value="ECO:0007669"/>
    <property type="project" value="UniProtKB-KW"/>
</dbReference>
<dbReference type="InterPro" id="IPR010998">
    <property type="entry name" value="Integrase_recombinase_N"/>
</dbReference>
<dbReference type="CDD" id="cd01185">
    <property type="entry name" value="INTN1_C_like"/>
    <property type="match status" value="1"/>
</dbReference>
<evidence type="ECO:0000259" key="4">
    <source>
        <dbReference type="PROSITE" id="PS51898"/>
    </source>
</evidence>
<dbReference type="PANTHER" id="PTHR30349">
    <property type="entry name" value="PHAGE INTEGRASE-RELATED"/>
    <property type="match status" value="1"/>
</dbReference>
<dbReference type="PROSITE" id="PS51898">
    <property type="entry name" value="TYR_RECOMBINASE"/>
    <property type="match status" value="1"/>
</dbReference>